<evidence type="ECO:0000313" key="2">
    <source>
        <dbReference type="Proteomes" id="UP000626109"/>
    </source>
</evidence>
<sequence length="512" mass="54500">MSMFGALGVASCRAAGAAARGLRHPTRGSLLAGRRTSATRNSASSSSALAAAAAELRAPLLRACQSSGQSNSYEASRWPAVFGDWGEVRQQVESASDWPSHPLTAAERLSLAQALTLQASSSLSARHGSGADCGERLCSFFGHLLEPGSLIVPRTDGAVHAAVVAVTGEQFLQAALHEVTALLLNGHVVSLAAPKGPALDAAKYLVKGFPPALVQAVEIGPLATLPATIRSFRTLGPTARELWADKTPSPNFGGFSFGLDGVFKPHGMAVAASPLSLARVDLSVLEKSSRSRYDLSQEASELVAMLPKKVTERGLQEVHDLIDLLWAFRDQLPVGSEGAAQRTVALAPAHKHLLVTVAGSKVSEEVVKAAIISAMSPYQEPVTLHTVGLGAKGLLTGHLNAFCRVVQSGKSGLQWRVIEHKDWAAFLAWLHDEAGAQVMMTHPEPAYLFSTLRNLESEVKRRCAEAGGVAWVNLFMPELMDQLTRWTRVHEGQERLRLRPDAKSPSSVTISP</sequence>
<reference evidence="1" key="1">
    <citation type="submission" date="2021-02" db="EMBL/GenBank/DDBJ databases">
        <authorList>
            <person name="Dougan E. K."/>
            <person name="Rhodes N."/>
            <person name="Thang M."/>
            <person name="Chan C."/>
        </authorList>
    </citation>
    <scope>NUCLEOTIDE SEQUENCE</scope>
</reference>
<comment type="caution">
    <text evidence="1">The sequence shown here is derived from an EMBL/GenBank/DDBJ whole genome shotgun (WGS) entry which is preliminary data.</text>
</comment>
<protein>
    <submittedName>
        <fullName evidence="1">Uncharacterized protein</fullName>
    </submittedName>
</protein>
<dbReference type="EMBL" id="CAJNNW010034349">
    <property type="protein sequence ID" value="CAE8722408.1"/>
    <property type="molecule type" value="Genomic_DNA"/>
</dbReference>
<accession>A0A813L7U2</accession>
<dbReference type="Proteomes" id="UP000626109">
    <property type="component" value="Unassembled WGS sequence"/>
</dbReference>
<dbReference type="AlphaFoldDB" id="A0A813L7U2"/>
<name>A0A813L7U2_POLGL</name>
<evidence type="ECO:0000313" key="1">
    <source>
        <dbReference type="EMBL" id="CAE8722408.1"/>
    </source>
</evidence>
<gene>
    <name evidence="1" type="ORF">PGLA2088_LOCUS42505</name>
</gene>
<organism evidence="1 2">
    <name type="scientific">Polarella glacialis</name>
    <name type="common">Dinoflagellate</name>
    <dbReference type="NCBI Taxonomy" id="89957"/>
    <lineage>
        <taxon>Eukaryota</taxon>
        <taxon>Sar</taxon>
        <taxon>Alveolata</taxon>
        <taxon>Dinophyceae</taxon>
        <taxon>Suessiales</taxon>
        <taxon>Suessiaceae</taxon>
        <taxon>Polarella</taxon>
    </lineage>
</organism>
<proteinExistence type="predicted"/>